<keyword evidence="3" id="KW-1185">Reference proteome</keyword>
<dbReference type="InterPro" id="IPR029057">
    <property type="entry name" value="PRTase-like"/>
</dbReference>
<dbReference type="GO" id="GO:0016757">
    <property type="term" value="F:glycosyltransferase activity"/>
    <property type="evidence" value="ECO:0007669"/>
    <property type="project" value="UniProtKB-KW"/>
</dbReference>
<gene>
    <name evidence="2" type="ORF">PX653_04105</name>
</gene>
<dbReference type="SUPFAM" id="SSF53271">
    <property type="entry name" value="PRTase-like"/>
    <property type="match status" value="1"/>
</dbReference>
<reference evidence="2 3" key="1">
    <citation type="submission" date="2023-02" db="EMBL/GenBank/DDBJ databases">
        <title>Gemone sequence of Telluria chitinolytica ACM 3522T.</title>
        <authorList>
            <person name="Frediansyah A."/>
            <person name="Miess H."/>
            <person name="Gross H."/>
        </authorList>
    </citation>
    <scope>NUCLEOTIDE SEQUENCE [LARGE SCALE GENOMIC DNA]</scope>
    <source>
        <strain evidence="2 3">ACM 3522</strain>
    </source>
</reference>
<dbReference type="Gene3D" id="3.30.1310.20">
    <property type="entry name" value="PRTase-like"/>
    <property type="match status" value="1"/>
</dbReference>
<evidence type="ECO:0000313" key="2">
    <source>
        <dbReference type="EMBL" id="WEF33969.1"/>
    </source>
</evidence>
<feature type="domain" description="Phosphoribosyltransferase" evidence="1">
    <location>
        <begin position="14"/>
        <end position="181"/>
    </location>
</feature>
<evidence type="ECO:0000259" key="1">
    <source>
        <dbReference type="Pfam" id="PF00156"/>
    </source>
</evidence>
<sequence>MRDTVSLPLRDRDQAAHLLADRLDAWRGRNPLVLAIPRGAVPMGRIVADRLGGQLDVVLVRKIASAIDPELAVGAVDEHGHRELAPWFHRARTGMAWVEQQTAEQLAVMRQRRAAYGPAAPVAGRCVIVIDDGLATGATMAAALRALRAQQPERLIAAVPVASRDALDLIASLCDETVCLAVPDDFVAVSRHYELFPQVDDAAAIALLRGQASATPGPYPAPSSG</sequence>
<dbReference type="CDD" id="cd06223">
    <property type="entry name" value="PRTases_typeI"/>
    <property type="match status" value="1"/>
</dbReference>
<keyword evidence="2" id="KW-0808">Transferase</keyword>
<dbReference type="InterPro" id="IPR000836">
    <property type="entry name" value="PRTase_dom"/>
</dbReference>
<proteinExistence type="predicted"/>
<keyword evidence="2" id="KW-0328">Glycosyltransferase</keyword>
<dbReference type="Gene3D" id="3.40.50.2020">
    <property type="match status" value="1"/>
</dbReference>
<dbReference type="EMBL" id="CP119083">
    <property type="protein sequence ID" value="WEF33969.1"/>
    <property type="molecule type" value="Genomic_DNA"/>
</dbReference>
<name>A0ABY8BI65_9BURK</name>
<protein>
    <submittedName>
        <fullName evidence="2">Phosphoribosyltransferase family protein</fullName>
    </submittedName>
</protein>
<dbReference type="Pfam" id="PF00156">
    <property type="entry name" value="Pribosyltran"/>
    <property type="match status" value="1"/>
</dbReference>
<dbReference type="RefSeq" id="WP_277416652.1">
    <property type="nucleotide sequence ID" value="NZ_CP119083.1"/>
</dbReference>
<accession>A0ABY8BI65</accession>
<dbReference type="Proteomes" id="UP001216510">
    <property type="component" value="Chromosome"/>
</dbReference>
<evidence type="ECO:0000313" key="3">
    <source>
        <dbReference type="Proteomes" id="UP001216510"/>
    </source>
</evidence>
<organism evidence="2 3">
    <name type="scientific">Pseudoduganella chitinolytica</name>
    <dbReference type="NCBI Taxonomy" id="34070"/>
    <lineage>
        <taxon>Bacteria</taxon>
        <taxon>Pseudomonadati</taxon>
        <taxon>Pseudomonadota</taxon>
        <taxon>Betaproteobacteria</taxon>
        <taxon>Burkholderiales</taxon>
        <taxon>Oxalobacteraceae</taxon>
        <taxon>Telluria group</taxon>
        <taxon>Pseudoduganella</taxon>
    </lineage>
</organism>